<keyword evidence="3 8" id="KW-0813">Transport</keyword>
<evidence type="ECO:0000256" key="6">
    <source>
        <dbReference type="ARBA" id="ARBA00023136"/>
    </source>
</evidence>
<keyword evidence="4 9" id="KW-0812">Transmembrane</keyword>
<accession>A0A427XY34</accession>
<sequence length="535" mass="58422">MPNGGGRSALSTDKSAFKQATPFLIFCVITMSIGELLFGLDASAFAQFQVLPSWLKVFGERNAKGAYALSTDRKSLMTSVQWVGKLAGTIVVEPMVHRIGYKKTMYVMCAIQFVGCILEMATSSWIVFSCGRVFQYLCIGIIENAGPTYASETSPAALRAACVSFLFIVQGLGGVITSGIFQGISTSTNPNIWLVPAGIQLIPGVIVLLSTPFIVESPRLLVAWGRKDAAAAALNKLRVRTTTSEQANAIEVEAIEQAILEAKRLSSQGGWIELFRGTNLRRTMIAIWIFIFQQWTGQQFVTSYGPTFYTSVGRGSQAFIYTLIGGILHLVLGLPFAWAYDKVGRRPLLIYGTVIATIFLIIIGILGPKTNPSTAELNTVVASLMMFRFFESFSLSQACWIIGPEIGSSILRKKTMAIATFVDVIAAFGVTYSSPYMLAALGSRVAFVFTGISVFALIFSIFFVPETKGRSLEELDEMFEAKLWAWQFSRYETKGVGHAIAELEADKAGKDNLVLDVLGVHDDKNVPEHVEDSKV</sequence>
<dbReference type="OrthoDB" id="6612291at2759"/>
<feature type="transmembrane region" description="Helical" evidence="9">
    <location>
        <begin position="415"/>
        <end position="433"/>
    </location>
</feature>
<dbReference type="InterPro" id="IPR005828">
    <property type="entry name" value="MFS_sugar_transport-like"/>
</dbReference>
<evidence type="ECO:0000256" key="8">
    <source>
        <dbReference type="RuleBase" id="RU003346"/>
    </source>
</evidence>
<organism evidence="11 12">
    <name type="scientific">Saitozyma podzolica</name>
    <dbReference type="NCBI Taxonomy" id="1890683"/>
    <lineage>
        <taxon>Eukaryota</taxon>
        <taxon>Fungi</taxon>
        <taxon>Dikarya</taxon>
        <taxon>Basidiomycota</taxon>
        <taxon>Agaricomycotina</taxon>
        <taxon>Tremellomycetes</taxon>
        <taxon>Tremellales</taxon>
        <taxon>Trimorphomycetaceae</taxon>
        <taxon>Saitozyma</taxon>
    </lineage>
</organism>
<evidence type="ECO:0000256" key="3">
    <source>
        <dbReference type="ARBA" id="ARBA00022448"/>
    </source>
</evidence>
<dbReference type="STRING" id="1890683.A0A427XY34"/>
<evidence type="ECO:0000256" key="2">
    <source>
        <dbReference type="ARBA" id="ARBA00010992"/>
    </source>
</evidence>
<dbReference type="PANTHER" id="PTHR48022:SF77">
    <property type="entry name" value="MAJOR FACILITATOR SUPERFAMILY (MFS) PROFILE DOMAIN-CONTAINING PROTEIN"/>
    <property type="match status" value="1"/>
</dbReference>
<evidence type="ECO:0000313" key="12">
    <source>
        <dbReference type="Proteomes" id="UP000279259"/>
    </source>
</evidence>
<evidence type="ECO:0000256" key="1">
    <source>
        <dbReference type="ARBA" id="ARBA00004141"/>
    </source>
</evidence>
<dbReference type="Gene3D" id="1.20.1250.20">
    <property type="entry name" value="MFS general substrate transporter like domains"/>
    <property type="match status" value="1"/>
</dbReference>
<dbReference type="InterPro" id="IPR020846">
    <property type="entry name" value="MFS_dom"/>
</dbReference>
<evidence type="ECO:0000256" key="4">
    <source>
        <dbReference type="ARBA" id="ARBA00022692"/>
    </source>
</evidence>
<protein>
    <recommendedName>
        <fullName evidence="10">Major facilitator superfamily (MFS) profile domain-containing protein</fullName>
    </recommendedName>
</protein>
<dbReference type="InterPro" id="IPR050360">
    <property type="entry name" value="MFS_Sugar_Transporters"/>
</dbReference>
<evidence type="ECO:0000313" key="11">
    <source>
        <dbReference type="EMBL" id="RSH83796.1"/>
    </source>
</evidence>
<evidence type="ECO:0000256" key="7">
    <source>
        <dbReference type="ARBA" id="ARBA00049119"/>
    </source>
</evidence>
<evidence type="ECO:0000256" key="9">
    <source>
        <dbReference type="SAM" id="Phobius"/>
    </source>
</evidence>
<evidence type="ECO:0000256" key="5">
    <source>
        <dbReference type="ARBA" id="ARBA00022989"/>
    </source>
</evidence>
<dbReference type="EMBL" id="RSCD01000023">
    <property type="protein sequence ID" value="RSH83796.1"/>
    <property type="molecule type" value="Genomic_DNA"/>
</dbReference>
<dbReference type="Pfam" id="PF00083">
    <property type="entry name" value="Sugar_tr"/>
    <property type="match status" value="1"/>
</dbReference>
<dbReference type="GO" id="GO:0005351">
    <property type="term" value="F:carbohydrate:proton symporter activity"/>
    <property type="evidence" value="ECO:0007669"/>
    <property type="project" value="TreeGrafter"/>
</dbReference>
<feature type="transmembrane region" description="Helical" evidence="9">
    <location>
        <begin position="105"/>
        <end position="127"/>
    </location>
</feature>
<feature type="transmembrane region" description="Helical" evidence="9">
    <location>
        <begin position="20"/>
        <end position="40"/>
    </location>
</feature>
<dbReference type="SUPFAM" id="SSF103473">
    <property type="entry name" value="MFS general substrate transporter"/>
    <property type="match status" value="1"/>
</dbReference>
<comment type="caution">
    <text evidence="11">The sequence shown here is derived from an EMBL/GenBank/DDBJ whole genome shotgun (WGS) entry which is preliminary data.</text>
</comment>
<feature type="transmembrane region" description="Helical" evidence="9">
    <location>
        <begin position="156"/>
        <end position="181"/>
    </location>
</feature>
<dbReference type="GO" id="GO:0016020">
    <property type="term" value="C:membrane"/>
    <property type="evidence" value="ECO:0007669"/>
    <property type="project" value="UniProtKB-SubCell"/>
</dbReference>
<feature type="transmembrane region" description="Helical" evidence="9">
    <location>
        <begin position="318"/>
        <end position="336"/>
    </location>
</feature>
<name>A0A427XY34_9TREE</name>
<comment type="similarity">
    <text evidence="2 8">Belongs to the major facilitator superfamily. Sugar transporter (TC 2.A.1.1) family.</text>
</comment>
<proteinExistence type="inferred from homology"/>
<keyword evidence="5 9" id="KW-1133">Transmembrane helix</keyword>
<feature type="transmembrane region" description="Helical" evidence="9">
    <location>
        <begin position="193"/>
        <end position="215"/>
    </location>
</feature>
<evidence type="ECO:0000259" key="10">
    <source>
        <dbReference type="PROSITE" id="PS50850"/>
    </source>
</evidence>
<keyword evidence="12" id="KW-1185">Reference proteome</keyword>
<dbReference type="PROSITE" id="PS50850">
    <property type="entry name" value="MFS"/>
    <property type="match status" value="1"/>
</dbReference>
<reference evidence="11 12" key="1">
    <citation type="submission" date="2018-11" db="EMBL/GenBank/DDBJ databases">
        <title>Genome sequence of Saitozyma podzolica DSM 27192.</title>
        <authorList>
            <person name="Aliyu H."/>
            <person name="Gorte O."/>
            <person name="Ochsenreither K."/>
        </authorList>
    </citation>
    <scope>NUCLEOTIDE SEQUENCE [LARGE SCALE GENOMIC DNA]</scope>
    <source>
        <strain evidence="11 12">DSM 27192</strain>
    </source>
</reference>
<dbReference type="NCBIfam" id="TIGR00879">
    <property type="entry name" value="SP"/>
    <property type="match status" value="1"/>
</dbReference>
<feature type="transmembrane region" description="Helical" evidence="9">
    <location>
        <begin position="380"/>
        <end position="403"/>
    </location>
</feature>
<keyword evidence="6 9" id="KW-0472">Membrane</keyword>
<gene>
    <name evidence="11" type="ORF">EHS25_005411</name>
</gene>
<dbReference type="Proteomes" id="UP000279259">
    <property type="component" value="Unassembled WGS sequence"/>
</dbReference>
<dbReference type="AlphaFoldDB" id="A0A427XY34"/>
<feature type="transmembrane region" description="Helical" evidence="9">
    <location>
        <begin position="445"/>
        <end position="464"/>
    </location>
</feature>
<comment type="subcellular location">
    <subcellularLocation>
        <location evidence="1">Membrane</location>
        <topology evidence="1">Multi-pass membrane protein</topology>
    </subcellularLocation>
</comment>
<feature type="transmembrane region" description="Helical" evidence="9">
    <location>
        <begin position="348"/>
        <end position="368"/>
    </location>
</feature>
<comment type="catalytic activity">
    <reaction evidence="7">
        <text>myo-inositol(out) + H(+)(out) = myo-inositol(in) + H(+)(in)</text>
        <dbReference type="Rhea" id="RHEA:60364"/>
        <dbReference type="ChEBI" id="CHEBI:15378"/>
        <dbReference type="ChEBI" id="CHEBI:17268"/>
    </reaction>
</comment>
<dbReference type="InterPro" id="IPR003663">
    <property type="entry name" value="Sugar/inositol_transpt"/>
</dbReference>
<dbReference type="PANTHER" id="PTHR48022">
    <property type="entry name" value="PLASTIDIC GLUCOSE TRANSPORTER 4"/>
    <property type="match status" value="1"/>
</dbReference>
<dbReference type="InterPro" id="IPR036259">
    <property type="entry name" value="MFS_trans_sf"/>
</dbReference>
<feature type="domain" description="Major facilitator superfamily (MFS) profile" evidence="10">
    <location>
        <begin position="27"/>
        <end position="468"/>
    </location>
</feature>